<name>A0A9Q9HN31_LEICA</name>
<evidence type="ECO:0000313" key="2">
    <source>
        <dbReference type="EMBL" id="UWQ55225.1"/>
    </source>
</evidence>
<proteinExistence type="predicted"/>
<gene>
    <name evidence="2" type="ORF">K3721_06715</name>
</gene>
<reference evidence="2" key="1">
    <citation type="submission" date="2021-08" db="EMBL/GenBank/DDBJ databases">
        <authorList>
            <person name="Nwanade C."/>
            <person name="Wang M."/>
            <person name="Masoudi A."/>
            <person name="Yu Z."/>
            <person name="Liu J."/>
        </authorList>
    </citation>
    <scope>NUCLEOTIDE SEQUENCE</scope>
    <source>
        <strain evidence="2">S122</strain>
    </source>
</reference>
<dbReference type="EMBL" id="CP081070">
    <property type="protein sequence ID" value="UWQ55225.1"/>
    <property type="molecule type" value="Genomic_DNA"/>
</dbReference>
<dbReference type="AlphaFoldDB" id="A0A9Q9HN31"/>
<evidence type="ECO:0000259" key="1">
    <source>
        <dbReference type="Pfam" id="PF08273"/>
    </source>
</evidence>
<feature type="domain" description="DNA primase/helicase Gp4 N-terminal Bacteriophage T7-like" evidence="1">
    <location>
        <begin position="15"/>
        <end position="41"/>
    </location>
</feature>
<evidence type="ECO:0000313" key="3">
    <source>
        <dbReference type="Proteomes" id="UP001058713"/>
    </source>
</evidence>
<sequence>MPAACVLAIGLAPRPAPVCRGQGRFRHPRTPQRGATKCSYCELLPPRK</sequence>
<dbReference type="KEGG" id="lcae:K3721_06715"/>
<dbReference type="GO" id="GO:0004386">
    <property type="term" value="F:helicase activity"/>
    <property type="evidence" value="ECO:0007669"/>
    <property type="project" value="InterPro"/>
</dbReference>
<organism evidence="2 3">
    <name type="scientific">Leisingera caerulea</name>
    <name type="common">Phaeobacter caeruleus</name>
    <dbReference type="NCBI Taxonomy" id="506591"/>
    <lineage>
        <taxon>Bacteria</taxon>
        <taxon>Pseudomonadati</taxon>
        <taxon>Pseudomonadota</taxon>
        <taxon>Alphaproteobacteria</taxon>
        <taxon>Rhodobacterales</taxon>
        <taxon>Roseobacteraceae</taxon>
        <taxon>Leisingera</taxon>
    </lineage>
</organism>
<protein>
    <recommendedName>
        <fullName evidence="1">DNA primase/helicase Gp4 N-terminal Bacteriophage T7-like domain-containing protein</fullName>
    </recommendedName>
</protein>
<accession>A0A9Q9HN31</accession>
<dbReference type="Pfam" id="PF08273">
    <property type="entry name" value="Zn_Ribbon_Prim"/>
    <property type="match status" value="1"/>
</dbReference>
<dbReference type="InterPro" id="IPR013237">
    <property type="entry name" value="Phage_T7_Gp4_N"/>
</dbReference>
<dbReference type="Proteomes" id="UP001058713">
    <property type="component" value="Chromosome"/>
</dbReference>
<dbReference type="GO" id="GO:0008270">
    <property type="term" value="F:zinc ion binding"/>
    <property type="evidence" value="ECO:0007669"/>
    <property type="project" value="InterPro"/>
</dbReference>